<dbReference type="GO" id="GO:0033389">
    <property type="term" value="P:putrescine biosynthetic process from arginine, via agmatine"/>
    <property type="evidence" value="ECO:0007669"/>
    <property type="project" value="TreeGrafter"/>
</dbReference>
<dbReference type="PANTHER" id="PTHR11358:SF26">
    <property type="entry name" value="GUANIDINO ACID HYDROLASE, MITOCHONDRIAL"/>
    <property type="match status" value="1"/>
</dbReference>
<dbReference type="Pfam" id="PF00491">
    <property type="entry name" value="Arginase"/>
    <property type="match status" value="1"/>
</dbReference>
<dbReference type="GO" id="GO:0008783">
    <property type="term" value="F:agmatinase activity"/>
    <property type="evidence" value="ECO:0007669"/>
    <property type="project" value="TreeGrafter"/>
</dbReference>
<protein>
    <submittedName>
        <fullName evidence="3">Formimidoylglutamase</fullName>
        <ecNumber evidence="3">3.5.3.8</ecNumber>
    </submittedName>
</protein>
<comment type="caution">
    <text evidence="3">The sequence shown here is derived from an EMBL/GenBank/DDBJ whole genome shotgun (WGS) entry which is preliminary data.</text>
</comment>
<dbReference type="CDD" id="cd09988">
    <property type="entry name" value="Formimidoylglutamase"/>
    <property type="match status" value="1"/>
</dbReference>
<evidence type="ECO:0000256" key="2">
    <source>
        <dbReference type="ARBA" id="ARBA00022801"/>
    </source>
</evidence>
<dbReference type="GO" id="GO:0050415">
    <property type="term" value="F:formimidoylglutamase activity"/>
    <property type="evidence" value="ECO:0007669"/>
    <property type="project" value="UniProtKB-EC"/>
</dbReference>
<evidence type="ECO:0000256" key="1">
    <source>
        <dbReference type="ARBA" id="ARBA00022723"/>
    </source>
</evidence>
<name>A0A644TSS1_9ZZZZ</name>
<proteinExistence type="predicted"/>
<dbReference type="PANTHER" id="PTHR11358">
    <property type="entry name" value="ARGINASE/AGMATINASE"/>
    <property type="match status" value="1"/>
</dbReference>
<dbReference type="InterPro" id="IPR006035">
    <property type="entry name" value="Ureohydrolase"/>
</dbReference>
<evidence type="ECO:0000313" key="3">
    <source>
        <dbReference type="EMBL" id="MPL69940.1"/>
    </source>
</evidence>
<dbReference type="GO" id="GO:0046872">
    <property type="term" value="F:metal ion binding"/>
    <property type="evidence" value="ECO:0007669"/>
    <property type="project" value="UniProtKB-KW"/>
</dbReference>
<dbReference type="AlphaFoldDB" id="A0A644TSS1"/>
<keyword evidence="1" id="KW-0479">Metal-binding</keyword>
<dbReference type="EC" id="3.5.3.8" evidence="3"/>
<reference evidence="3" key="1">
    <citation type="submission" date="2019-08" db="EMBL/GenBank/DDBJ databases">
        <authorList>
            <person name="Kucharzyk K."/>
            <person name="Murdoch R.W."/>
            <person name="Higgins S."/>
            <person name="Loffler F."/>
        </authorList>
    </citation>
    <scope>NUCLEOTIDE SEQUENCE</scope>
</reference>
<keyword evidence="2 3" id="KW-0378">Hydrolase</keyword>
<accession>A0A644TSS1</accession>
<dbReference type="InterPro" id="IPR023696">
    <property type="entry name" value="Ureohydrolase_dom_sf"/>
</dbReference>
<dbReference type="Gene3D" id="3.40.800.10">
    <property type="entry name" value="Ureohydrolase domain"/>
    <property type="match status" value="1"/>
</dbReference>
<dbReference type="SUPFAM" id="SSF52768">
    <property type="entry name" value="Arginase/deacetylase"/>
    <property type="match status" value="1"/>
</dbReference>
<sequence length="392" mass="45416">MEFDLYFNPLDIDEIGLKKDESSIRLGDEILIYGVEGGFPAIEHAEIAIIGVEEERNAYRNNGCKLAPNQVRKYFYNLFPLEKNVNIVDLGNLKLGATVEDTYTVLADVLAELFRLRIIPIIIGGSQDITFANYRGYENIGQIINTFCIDSKIDIGVDAYKFNSKAYLTAILCREPNYLFNYTQVAYQQYFVDKETLGLMNKLYFECQRVGKIQENLDNVEPLVRNADMVTVDIGAVRQSDAPANANPSPHGLYGEQLCKIVRYAGMSDKCSSIGFYELNPLFDINGQTSHMVAHAIWYFIDGYIWRKHDYPYKEKESYKKFYVSIQNDSHTIVFYKSKKSERWWMEVPCTKDKMIKYERHYLIPCTFDDYQTALNDEIPDRWLMAYNKMTV</sequence>
<organism evidence="3">
    <name type="scientific">bioreactor metagenome</name>
    <dbReference type="NCBI Taxonomy" id="1076179"/>
    <lineage>
        <taxon>unclassified sequences</taxon>
        <taxon>metagenomes</taxon>
        <taxon>ecological metagenomes</taxon>
    </lineage>
</organism>
<dbReference type="PROSITE" id="PS51409">
    <property type="entry name" value="ARGINASE_2"/>
    <property type="match status" value="1"/>
</dbReference>
<dbReference type="EMBL" id="VSSQ01000050">
    <property type="protein sequence ID" value="MPL69940.1"/>
    <property type="molecule type" value="Genomic_DNA"/>
</dbReference>
<gene>
    <name evidence="3" type="primary">hutG_3</name>
    <name evidence="3" type="ORF">SDC9_15691</name>
</gene>